<evidence type="ECO:0000256" key="6">
    <source>
        <dbReference type="ARBA" id="ARBA00023274"/>
    </source>
</evidence>
<sequence>MGGKDIDAMIDERRKRYGVADMIEELQLEERLLYANRTARVTKGGRRFSFSTLVIVGDKRGFVGFGHGKAKEVPLAIAKAIEQAKKKIIRVPIIEGTVPHDVVGHFGPTKIIVMPARRGTGVVAGGAAKPIFELAGYTDVLTKIIGSTTPDNVVRAVFDALLQLKTPEQVAEERGLPLEEVQKRFNVYTNPKLRVKLYYPWRGVHG</sequence>
<dbReference type="HAMAP" id="MF_01307_B">
    <property type="entry name" value="Ribosomal_uS5_B"/>
    <property type="match status" value="1"/>
</dbReference>
<dbReference type="GO" id="GO:0005737">
    <property type="term" value="C:cytoplasm"/>
    <property type="evidence" value="ECO:0007669"/>
    <property type="project" value="UniProtKB-ARBA"/>
</dbReference>
<name>A0A497XRQ1_9AQUI</name>
<evidence type="ECO:0000256" key="2">
    <source>
        <dbReference type="ARBA" id="ARBA00008945"/>
    </source>
</evidence>
<dbReference type="FunFam" id="3.30.160.20:FF:000001">
    <property type="entry name" value="30S ribosomal protein S5"/>
    <property type="match status" value="1"/>
</dbReference>
<evidence type="ECO:0000313" key="11">
    <source>
        <dbReference type="EMBL" id="RLJ69812.1"/>
    </source>
</evidence>
<dbReference type="InterPro" id="IPR000851">
    <property type="entry name" value="Ribosomal_uS5"/>
</dbReference>
<evidence type="ECO:0000259" key="10">
    <source>
        <dbReference type="PROSITE" id="PS50881"/>
    </source>
</evidence>
<gene>
    <name evidence="8" type="primary">rpsE</name>
    <name evidence="11" type="ORF">BCF55_0068</name>
</gene>
<evidence type="ECO:0000256" key="5">
    <source>
        <dbReference type="ARBA" id="ARBA00022980"/>
    </source>
</evidence>
<dbReference type="Gene3D" id="3.30.230.10">
    <property type="match status" value="1"/>
</dbReference>
<dbReference type="FunFam" id="3.30.230.10:FF:000002">
    <property type="entry name" value="30S ribosomal protein S5"/>
    <property type="match status" value="1"/>
</dbReference>
<dbReference type="PROSITE" id="PS00585">
    <property type="entry name" value="RIBOSOMAL_S5"/>
    <property type="match status" value="1"/>
</dbReference>
<comment type="caution">
    <text evidence="11">The sequence shown here is derived from an EMBL/GenBank/DDBJ whole genome shotgun (WGS) entry which is preliminary data.</text>
</comment>
<dbReference type="Gene3D" id="3.30.160.20">
    <property type="match status" value="1"/>
</dbReference>
<keyword evidence="12" id="KW-1185">Reference proteome</keyword>
<evidence type="ECO:0000256" key="3">
    <source>
        <dbReference type="ARBA" id="ARBA00022730"/>
    </source>
</evidence>
<protein>
    <recommendedName>
        <fullName evidence="7 8">Small ribosomal subunit protein uS5</fullName>
    </recommendedName>
</protein>
<dbReference type="GO" id="GO:0019843">
    <property type="term" value="F:rRNA binding"/>
    <property type="evidence" value="ECO:0007669"/>
    <property type="project" value="UniProtKB-UniRule"/>
</dbReference>
<evidence type="ECO:0000256" key="1">
    <source>
        <dbReference type="ARBA" id="ARBA00003093"/>
    </source>
</evidence>
<comment type="subunit">
    <text evidence="8">Part of the 30S ribosomal subunit. Contacts proteins S4 and S8.</text>
</comment>
<dbReference type="EMBL" id="RCCJ01000001">
    <property type="protein sequence ID" value="RLJ69812.1"/>
    <property type="molecule type" value="Genomic_DNA"/>
</dbReference>
<dbReference type="Proteomes" id="UP000267841">
    <property type="component" value="Unassembled WGS sequence"/>
</dbReference>
<keyword evidence="6 8" id="KW-0687">Ribonucleoprotein</keyword>
<dbReference type="GO" id="GO:0006412">
    <property type="term" value="P:translation"/>
    <property type="evidence" value="ECO:0007669"/>
    <property type="project" value="UniProtKB-UniRule"/>
</dbReference>
<dbReference type="RefSeq" id="WP_121008675.1">
    <property type="nucleotide sequence ID" value="NZ_RCCJ01000001.1"/>
</dbReference>
<dbReference type="NCBIfam" id="TIGR01021">
    <property type="entry name" value="rpsE_bact"/>
    <property type="match status" value="1"/>
</dbReference>
<feature type="domain" description="S5 DRBM" evidence="10">
    <location>
        <begin position="28"/>
        <end position="91"/>
    </location>
</feature>
<organism evidence="11 12">
    <name type="scientific">Hydrogenivirga caldilitoris</name>
    <dbReference type="NCBI Taxonomy" id="246264"/>
    <lineage>
        <taxon>Bacteria</taxon>
        <taxon>Pseudomonadati</taxon>
        <taxon>Aquificota</taxon>
        <taxon>Aquificia</taxon>
        <taxon>Aquificales</taxon>
        <taxon>Aquificaceae</taxon>
        <taxon>Hydrogenivirga</taxon>
    </lineage>
</organism>
<comment type="domain">
    <text evidence="8">The N-terminal domain interacts with the head of the 30S subunit; the C-terminal domain interacts with the body and contacts protein S4. The interaction surface between S4 and S5 is involved in control of translational fidelity.</text>
</comment>
<reference evidence="11 12" key="1">
    <citation type="submission" date="2018-10" db="EMBL/GenBank/DDBJ databases">
        <title>Genomic Encyclopedia of Archaeal and Bacterial Type Strains, Phase II (KMG-II): from individual species to whole genera.</title>
        <authorList>
            <person name="Goeker M."/>
        </authorList>
    </citation>
    <scope>NUCLEOTIDE SEQUENCE [LARGE SCALE GENOMIC DNA]</scope>
    <source>
        <strain evidence="11 12">DSM 16510</strain>
    </source>
</reference>
<dbReference type="InterPro" id="IPR018192">
    <property type="entry name" value="Ribosomal_uS5_N_CS"/>
</dbReference>
<dbReference type="PANTHER" id="PTHR48277:SF1">
    <property type="entry name" value="MITOCHONDRIAL RIBOSOMAL PROTEIN S5"/>
    <property type="match status" value="1"/>
</dbReference>
<keyword evidence="5 8" id="KW-0689">Ribosomal protein</keyword>
<dbReference type="InterPro" id="IPR014721">
    <property type="entry name" value="Ribsml_uS5_D2-typ_fold_subgr"/>
</dbReference>
<comment type="function">
    <text evidence="8">With S4 and S12 plays an important role in translational accuracy.</text>
</comment>
<dbReference type="GO" id="GO:0015935">
    <property type="term" value="C:small ribosomal subunit"/>
    <property type="evidence" value="ECO:0007669"/>
    <property type="project" value="InterPro"/>
</dbReference>
<comment type="function">
    <text evidence="1 8">Located at the back of the 30S subunit body where it stabilizes the conformation of the head with respect to the body.</text>
</comment>
<dbReference type="SUPFAM" id="SSF54211">
    <property type="entry name" value="Ribosomal protein S5 domain 2-like"/>
    <property type="match status" value="1"/>
</dbReference>
<dbReference type="OrthoDB" id="9809045at2"/>
<dbReference type="PROSITE" id="PS50881">
    <property type="entry name" value="S5_DSRBD"/>
    <property type="match status" value="1"/>
</dbReference>
<dbReference type="InterPro" id="IPR005712">
    <property type="entry name" value="Ribosomal_uS5_bac-type"/>
</dbReference>
<dbReference type="Pfam" id="PF03719">
    <property type="entry name" value="Ribosomal_S5_C"/>
    <property type="match status" value="1"/>
</dbReference>
<evidence type="ECO:0000313" key="12">
    <source>
        <dbReference type="Proteomes" id="UP000267841"/>
    </source>
</evidence>
<dbReference type="Pfam" id="PF00333">
    <property type="entry name" value="Ribosomal_S5"/>
    <property type="match status" value="1"/>
</dbReference>
<dbReference type="AlphaFoldDB" id="A0A497XRQ1"/>
<evidence type="ECO:0000256" key="8">
    <source>
        <dbReference type="HAMAP-Rule" id="MF_01307"/>
    </source>
</evidence>
<keyword evidence="4 8" id="KW-0694">RNA-binding</keyword>
<dbReference type="PANTHER" id="PTHR48277">
    <property type="entry name" value="MITOCHONDRIAL RIBOSOMAL PROTEIN S5"/>
    <property type="match status" value="1"/>
</dbReference>
<dbReference type="GO" id="GO:0042254">
    <property type="term" value="P:ribosome biogenesis"/>
    <property type="evidence" value="ECO:0007669"/>
    <property type="project" value="UniProtKB-ARBA"/>
</dbReference>
<dbReference type="SUPFAM" id="SSF54768">
    <property type="entry name" value="dsRNA-binding domain-like"/>
    <property type="match status" value="1"/>
</dbReference>
<evidence type="ECO:0000256" key="7">
    <source>
        <dbReference type="ARBA" id="ARBA00035255"/>
    </source>
</evidence>
<dbReference type="GO" id="GO:0003735">
    <property type="term" value="F:structural constituent of ribosome"/>
    <property type="evidence" value="ECO:0007669"/>
    <property type="project" value="UniProtKB-UniRule"/>
</dbReference>
<proteinExistence type="inferred from homology"/>
<accession>A0A497XRQ1</accession>
<evidence type="ECO:0000256" key="9">
    <source>
        <dbReference type="RuleBase" id="RU003823"/>
    </source>
</evidence>
<dbReference type="InterPro" id="IPR020568">
    <property type="entry name" value="Ribosomal_Su5_D2-typ_SF"/>
</dbReference>
<dbReference type="InterPro" id="IPR005324">
    <property type="entry name" value="Ribosomal_uS5_C"/>
</dbReference>
<comment type="similarity">
    <text evidence="2 8 9">Belongs to the universal ribosomal protein uS5 family.</text>
</comment>
<evidence type="ECO:0000256" key="4">
    <source>
        <dbReference type="ARBA" id="ARBA00022884"/>
    </source>
</evidence>
<keyword evidence="3 8" id="KW-0699">rRNA-binding</keyword>
<dbReference type="InterPro" id="IPR013810">
    <property type="entry name" value="Ribosomal_uS5_N"/>
</dbReference>